<feature type="region of interest" description="Disordered" evidence="1">
    <location>
        <begin position="45"/>
        <end position="82"/>
    </location>
</feature>
<dbReference type="EMBL" id="JAQQWL010000006">
    <property type="protein sequence ID" value="KAK8069846.1"/>
    <property type="molecule type" value="Genomic_DNA"/>
</dbReference>
<dbReference type="Proteomes" id="UP001480595">
    <property type="component" value="Unassembled WGS sequence"/>
</dbReference>
<evidence type="ECO:0000313" key="3">
    <source>
        <dbReference type="Proteomes" id="UP001480595"/>
    </source>
</evidence>
<sequence>MNGSRDSTSRLRQTLNPLLTTSLGGTYGQHTPHSAVSVSSPYAYSSTHTSLSSVQPYNPQEWAPSPAVGPERTHQFTPPEPPQYIVYSTAC</sequence>
<feature type="region of interest" description="Disordered" evidence="1">
    <location>
        <begin position="20"/>
        <end position="39"/>
    </location>
</feature>
<accession>A0ABR1VHR6</accession>
<proteinExistence type="predicted"/>
<evidence type="ECO:0000256" key="1">
    <source>
        <dbReference type="SAM" id="MobiDB-lite"/>
    </source>
</evidence>
<keyword evidence="3" id="KW-1185">Reference proteome</keyword>
<dbReference type="RefSeq" id="XP_066717140.1">
    <property type="nucleotide sequence ID" value="XM_066857871.1"/>
</dbReference>
<feature type="compositionally biased region" description="Polar residues" evidence="1">
    <location>
        <begin position="20"/>
        <end position="31"/>
    </location>
</feature>
<feature type="compositionally biased region" description="Polar residues" evidence="1">
    <location>
        <begin position="49"/>
        <end position="58"/>
    </location>
</feature>
<protein>
    <submittedName>
        <fullName evidence="2">Uncharacterized protein</fullName>
    </submittedName>
</protein>
<gene>
    <name evidence="2" type="ORF">PG994_006462</name>
</gene>
<organism evidence="2 3">
    <name type="scientific">Apiospora phragmitis</name>
    <dbReference type="NCBI Taxonomy" id="2905665"/>
    <lineage>
        <taxon>Eukaryota</taxon>
        <taxon>Fungi</taxon>
        <taxon>Dikarya</taxon>
        <taxon>Ascomycota</taxon>
        <taxon>Pezizomycotina</taxon>
        <taxon>Sordariomycetes</taxon>
        <taxon>Xylariomycetidae</taxon>
        <taxon>Amphisphaeriales</taxon>
        <taxon>Apiosporaceae</taxon>
        <taxon>Apiospora</taxon>
    </lineage>
</organism>
<reference evidence="2 3" key="1">
    <citation type="submission" date="2023-01" db="EMBL/GenBank/DDBJ databases">
        <title>Analysis of 21 Apiospora genomes using comparative genomics revels a genus with tremendous synthesis potential of carbohydrate active enzymes and secondary metabolites.</title>
        <authorList>
            <person name="Sorensen T."/>
        </authorList>
    </citation>
    <scope>NUCLEOTIDE SEQUENCE [LARGE SCALE GENOMIC DNA]</scope>
    <source>
        <strain evidence="2 3">CBS 135458</strain>
    </source>
</reference>
<name>A0ABR1VHR6_9PEZI</name>
<comment type="caution">
    <text evidence="2">The sequence shown here is derived from an EMBL/GenBank/DDBJ whole genome shotgun (WGS) entry which is preliminary data.</text>
</comment>
<evidence type="ECO:0000313" key="2">
    <source>
        <dbReference type="EMBL" id="KAK8069846.1"/>
    </source>
</evidence>
<dbReference type="GeneID" id="92090934"/>